<dbReference type="InterPro" id="IPR011701">
    <property type="entry name" value="MFS"/>
</dbReference>
<dbReference type="PANTHER" id="PTHR23502">
    <property type="entry name" value="MAJOR FACILITATOR SUPERFAMILY"/>
    <property type="match status" value="1"/>
</dbReference>
<feature type="transmembrane region" description="Helical" evidence="6">
    <location>
        <begin position="485"/>
        <end position="508"/>
    </location>
</feature>
<comment type="subcellular location">
    <subcellularLocation>
        <location evidence="1">Membrane</location>
        <topology evidence="1">Multi-pass membrane protein</topology>
    </subcellularLocation>
</comment>
<keyword evidence="2 6" id="KW-0812">Transmembrane</keyword>
<evidence type="ECO:0000256" key="3">
    <source>
        <dbReference type="ARBA" id="ARBA00022989"/>
    </source>
</evidence>
<dbReference type="PROSITE" id="PS50850">
    <property type="entry name" value="MFS"/>
    <property type="match status" value="1"/>
</dbReference>
<dbReference type="GO" id="GO:0005886">
    <property type="term" value="C:plasma membrane"/>
    <property type="evidence" value="ECO:0007669"/>
    <property type="project" value="TreeGrafter"/>
</dbReference>
<dbReference type="Pfam" id="PF07690">
    <property type="entry name" value="MFS_1"/>
    <property type="match status" value="1"/>
</dbReference>
<evidence type="ECO:0000313" key="9">
    <source>
        <dbReference type="Proteomes" id="UP000243876"/>
    </source>
</evidence>
<feature type="transmembrane region" description="Helical" evidence="6">
    <location>
        <begin position="200"/>
        <end position="218"/>
    </location>
</feature>
<evidence type="ECO:0000256" key="4">
    <source>
        <dbReference type="ARBA" id="ARBA00023136"/>
    </source>
</evidence>
<dbReference type="OrthoDB" id="5215911at2759"/>
<dbReference type="EMBL" id="CENE01000003">
    <property type="protein sequence ID" value="CEQ39487.1"/>
    <property type="molecule type" value="Genomic_DNA"/>
</dbReference>
<dbReference type="Gene3D" id="1.20.1720.10">
    <property type="entry name" value="Multidrug resistance protein D"/>
    <property type="match status" value="1"/>
</dbReference>
<gene>
    <name evidence="8" type="primary">SPOSA6832_01013</name>
</gene>
<feature type="transmembrane region" description="Helical" evidence="6">
    <location>
        <begin position="230"/>
        <end position="249"/>
    </location>
</feature>
<sequence>MSAGSSSIHDADQEKAALNLTQQEKPAAETTLQEDVAAVGLDKVYARHGRIDLVPLPSDSDQDPLNWPSWRKHALLIQVAFHSMMGPFSAAATIPSFESFVEDFGISITQASYTVSIVIVFLGVFPLVWGPVSARIGRRPVLLASALISGGMHVASAYCNSYGALMTTRVFSAIFICPPQSIGASMVNEMFFQHEKGEKLGIWTLLTSLGPPVAPLIMGPLVYHTGTWRWTFWLLGNILYIFLAPETLFDRPVRGAPGSVAPLAEPVEQKGSWWSPYVTFKRRSNAPWSQVPMEIIRPIGIALAPTVLLPTLGYAIAFSYSNVLLTVEIPSLLGRKYNLNAQGVGLQFVGAVVGAALGEIIAGRGSDMFVAWRTRRAGGNREPEMRLPFALPGYLLCAVGIIVFGVQLQNTEAGHWNVTPIIGVAIAIFGLQLVTTVSYAYVVESMPLDLAPRVPAFVALFRQIYAFTAPFYLNIIYEQMGDAKASGLLAALVGGFGFICITACLVLGPKWRAIEVAHAPAFI</sequence>
<keyword evidence="3 6" id="KW-1133">Transmembrane helix</keyword>
<dbReference type="AlphaFoldDB" id="A0A0D6EHI6"/>
<evidence type="ECO:0000256" key="2">
    <source>
        <dbReference type="ARBA" id="ARBA00022692"/>
    </source>
</evidence>
<evidence type="ECO:0000256" key="1">
    <source>
        <dbReference type="ARBA" id="ARBA00004141"/>
    </source>
</evidence>
<feature type="domain" description="Major facilitator superfamily (MFS) profile" evidence="7">
    <location>
        <begin position="75"/>
        <end position="512"/>
    </location>
</feature>
<evidence type="ECO:0000256" key="6">
    <source>
        <dbReference type="SAM" id="Phobius"/>
    </source>
</evidence>
<dbReference type="PANTHER" id="PTHR23502:SF2">
    <property type="entry name" value="TRANSPORTER, PUTATIVE (AFU_ORTHOLOGUE AFUA_2G08910)-RELATED"/>
    <property type="match status" value="1"/>
</dbReference>
<feature type="transmembrane region" description="Helical" evidence="6">
    <location>
        <begin position="420"/>
        <end position="442"/>
    </location>
</feature>
<keyword evidence="4 6" id="KW-0472">Membrane</keyword>
<feature type="transmembrane region" description="Helical" evidence="6">
    <location>
        <begin position="387"/>
        <end position="408"/>
    </location>
</feature>
<dbReference type="Gene3D" id="1.20.1250.20">
    <property type="entry name" value="MFS general substrate transporter like domains"/>
    <property type="match status" value="1"/>
</dbReference>
<dbReference type="Proteomes" id="UP000243876">
    <property type="component" value="Unassembled WGS sequence"/>
</dbReference>
<accession>A0A0D6EHI6</accession>
<feature type="transmembrane region" description="Helical" evidence="6">
    <location>
        <begin position="74"/>
        <end position="94"/>
    </location>
</feature>
<keyword evidence="9" id="KW-1185">Reference proteome</keyword>
<evidence type="ECO:0000256" key="5">
    <source>
        <dbReference type="SAM" id="MobiDB-lite"/>
    </source>
</evidence>
<evidence type="ECO:0000259" key="7">
    <source>
        <dbReference type="PROSITE" id="PS50850"/>
    </source>
</evidence>
<proteinExistence type="predicted"/>
<dbReference type="GO" id="GO:0022857">
    <property type="term" value="F:transmembrane transporter activity"/>
    <property type="evidence" value="ECO:0007669"/>
    <property type="project" value="InterPro"/>
</dbReference>
<feature type="transmembrane region" description="Helical" evidence="6">
    <location>
        <begin position="454"/>
        <end position="473"/>
    </location>
</feature>
<organism evidence="8 9">
    <name type="scientific">Sporidiobolus salmonicolor</name>
    <name type="common">Yeast-like fungus</name>
    <name type="synonym">Sporobolomyces salmonicolor</name>
    <dbReference type="NCBI Taxonomy" id="5005"/>
    <lineage>
        <taxon>Eukaryota</taxon>
        <taxon>Fungi</taxon>
        <taxon>Dikarya</taxon>
        <taxon>Basidiomycota</taxon>
        <taxon>Pucciniomycotina</taxon>
        <taxon>Microbotryomycetes</taxon>
        <taxon>Sporidiobolales</taxon>
        <taxon>Sporidiobolaceae</taxon>
        <taxon>Sporobolomyces</taxon>
    </lineage>
</organism>
<feature type="transmembrane region" description="Helical" evidence="6">
    <location>
        <begin position="299"/>
        <end position="324"/>
    </location>
</feature>
<evidence type="ECO:0000313" key="8">
    <source>
        <dbReference type="EMBL" id="CEQ39487.1"/>
    </source>
</evidence>
<dbReference type="InterPro" id="IPR036259">
    <property type="entry name" value="MFS_trans_sf"/>
</dbReference>
<feature type="transmembrane region" description="Helical" evidence="6">
    <location>
        <begin position="344"/>
        <end position="366"/>
    </location>
</feature>
<feature type="region of interest" description="Disordered" evidence="5">
    <location>
        <begin position="1"/>
        <end position="29"/>
    </location>
</feature>
<reference evidence="9" key="1">
    <citation type="submission" date="2015-02" db="EMBL/GenBank/DDBJ databases">
        <authorList>
            <person name="Gon?alves P."/>
        </authorList>
    </citation>
    <scope>NUCLEOTIDE SEQUENCE [LARGE SCALE GENOMIC DNA]</scope>
</reference>
<protein>
    <submittedName>
        <fullName evidence="8">SPOSA6832_01013-mRNA-1:cds</fullName>
    </submittedName>
</protein>
<feature type="transmembrane region" description="Helical" evidence="6">
    <location>
        <begin position="106"/>
        <end position="129"/>
    </location>
</feature>
<dbReference type="SUPFAM" id="SSF103473">
    <property type="entry name" value="MFS general substrate transporter"/>
    <property type="match status" value="1"/>
</dbReference>
<name>A0A0D6EHI6_SPOSA</name>
<dbReference type="InterPro" id="IPR020846">
    <property type="entry name" value="MFS_dom"/>
</dbReference>